<organism evidence="2">
    <name type="scientific">Rhizochromulina marina</name>
    <dbReference type="NCBI Taxonomy" id="1034831"/>
    <lineage>
        <taxon>Eukaryota</taxon>
        <taxon>Sar</taxon>
        <taxon>Stramenopiles</taxon>
        <taxon>Ochrophyta</taxon>
        <taxon>Dictyochophyceae</taxon>
        <taxon>Rhizochromulinales</taxon>
        <taxon>Rhizochromulina</taxon>
    </lineage>
</organism>
<dbReference type="Pfam" id="PF00595">
    <property type="entry name" value="PDZ"/>
    <property type="match status" value="1"/>
</dbReference>
<dbReference type="PROSITE" id="PS50106">
    <property type="entry name" value="PDZ"/>
    <property type="match status" value="1"/>
</dbReference>
<dbReference type="InterPro" id="IPR001478">
    <property type="entry name" value="PDZ"/>
</dbReference>
<dbReference type="SUPFAM" id="SSF50156">
    <property type="entry name" value="PDZ domain-like"/>
    <property type="match status" value="1"/>
</dbReference>
<dbReference type="Gene3D" id="2.30.42.10">
    <property type="match status" value="1"/>
</dbReference>
<dbReference type="SMART" id="SM00228">
    <property type="entry name" value="PDZ"/>
    <property type="match status" value="1"/>
</dbReference>
<accession>A0A7S2RSX8</accession>
<name>A0A7S2RSX8_9STRA</name>
<feature type="domain" description="PDZ" evidence="1">
    <location>
        <begin position="134"/>
        <end position="209"/>
    </location>
</feature>
<sequence length="244" mass="26028">MAYSTPCVEPHPFGGDSFFPRRRSLAWKLCPAVRSVLPVTMSLYQACSLVVFACLAADSAAFVPGGPRVSTTRPAVVRLQMGLFDGIKEAFNAEEGQAIDVDRETPFDRWMGISTKTANQNEQKKAAFVDSMDEVNYVKLELSKPMGIVFEENDPSTGGVFVASLADGGAAASEGSLMVGDQLVAVSGENVLGLVFDDALGKIVDSEGEKTGLIFFRGGVTNLYGNLGPADDWLSEFLAKRAVA</sequence>
<protein>
    <recommendedName>
        <fullName evidence="1">PDZ domain-containing protein</fullName>
    </recommendedName>
</protein>
<dbReference type="EMBL" id="HBHJ01011756">
    <property type="protein sequence ID" value="CAD9679766.1"/>
    <property type="molecule type" value="Transcribed_RNA"/>
</dbReference>
<evidence type="ECO:0000259" key="1">
    <source>
        <dbReference type="PROSITE" id="PS50106"/>
    </source>
</evidence>
<evidence type="ECO:0000313" key="2">
    <source>
        <dbReference type="EMBL" id="CAD9679766.1"/>
    </source>
</evidence>
<dbReference type="AlphaFoldDB" id="A0A7S2RSX8"/>
<proteinExistence type="predicted"/>
<gene>
    <name evidence="2" type="ORF">RMAR1173_LOCUS7653</name>
</gene>
<reference evidence="2" key="1">
    <citation type="submission" date="2021-01" db="EMBL/GenBank/DDBJ databases">
        <authorList>
            <person name="Corre E."/>
            <person name="Pelletier E."/>
            <person name="Niang G."/>
            <person name="Scheremetjew M."/>
            <person name="Finn R."/>
            <person name="Kale V."/>
            <person name="Holt S."/>
            <person name="Cochrane G."/>
            <person name="Meng A."/>
            <person name="Brown T."/>
            <person name="Cohen L."/>
        </authorList>
    </citation>
    <scope>NUCLEOTIDE SEQUENCE</scope>
    <source>
        <strain evidence="2">CCMP1243</strain>
    </source>
</reference>
<dbReference type="InterPro" id="IPR036034">
    <property type="entry name" value="PDZ_sf"/>
</dbReference>